<evidence type="ECO:0000256" key="1">
    <source>
        <dbReference type="ARBA" id="ARBA00023015"/>
    </source>
</evidence>
<dbReference type="Pfam" id="PF13377">
    <property type="entry name" value="Peripla_BP_3"/>
    <property type="match status" value="1"/>
</dbReference>
<dbReference type="SUPFAM" id="SSF47413">
    <property type="entry name" value="lambda repressor-like DNA-binding domains"/>
    <property type="match status" value="1"/>
</dbReference>
<dbReference type="Gene3D" id="3.40.50.2300">
    <property type="match status" value="2"/>
</dbReference>
<dbReference type="Pfam" id="PF00356">
    <property type="entry name" value="LacI"/>
    <property type="match status" value="1"/>
</dbReference>
<dbReference type="InterPro" id="IPR028082">
    <property type="entry name" value="Peripla_BP_I"/>
</dbReference>
<evidence type="ECO:0000256" key="2">
    <source>
        <dbReference type="ARBA" id="ARBA00023125"/>
    </source>
</evidence>
<dbReference type="InterPro" id="IPR046335">
    <property type="entry name" value="LacI/GalR-like_sensor"/>
</dbReference>
<reference evidence="5 6" key="1">
    <citation type="journal article" date="2019" name="Environ. Microbiol.">
        <title>Species interactions and distinct microbial communities in high Arctic permafrost affected cryosols are associated with the CH4 and CO2 gas fluxes.</title>
        <authorList>
            <person name="Altshuler I."/>
            <person name="Hamel J."/>
            <person name="Turney S."/>
            <person name="Magnuson E."/>
            <person name="Levesque R."/>
            <person name="Greer C."/>
            <person name="Whyte L.G."/>
        </authorList>
    </citation>
    <scope>NUCLEOTIDE SEQUENCE [LARGE SCALE GENOMIC DNA]</scope>
    <source>
        <strain evidence="5 6">E4</strain>
    </source>
</reference>
<dbReference type="InterPro" id="IPR000843">
    <property type="entry name" value="HTH_LacI"/>
</dbReference>
<dbReference type="InterPro" id="IPR010982">
    <property type="entry name" value="Lambda_DNA-bd_dom_sf"/>
</dbReference>
<organism evidence="5 6">
    <name type="scientific">Ewingella americana</name>
    <dbReference type="NCBI Taxonomy" id="41202"/>
    <lineage>
        <taxon>Bacteria</taxon>
        <taxon>Pseudomonadati</taxon>
        <taxon>Pseudomonadota</taxon>
        <taxon>Gammaproteobacteria</taxon>
        <taxon>Enterobacterales</taxon>
        <taxon>Yersiniaceae</taxon>
        <taxon>Ewingella</taxon>
    </lineage>
</organism>
<dbReference type="GO" id="GO:0000976">
    <property type="term" value="F:transcription cis-regulatory region binding"/>
    <property type="evidence" value="ECO:0007669"/>
    <property type="project" value="TreeGrafter"/>
</dbReference>
<feature type="domain" description="HTH lacI-type" evidence="4">
    <location>
        <begin position="2"/>
        <end position="56"/>
    </location>
</feature>
<comment type="caution">
    <text evidence="5">The sequence shown here is derived from an EMBL/GenBank/DDBJ whole genome shotgun (WGS) entry which is preliminary data.</text>
</comment>
<evidence type="ECO:0000259" key="4">
    <source>
        <dbReference type="PROSITE" id="PS50932"/>
    </source>
</evidence>
<dbReference type="OrthoDB" id="6479955at2"/>
<sequence length="306" mass="33096">MANINDVSRLAQVSKATVSRVLSGSRNVKEESRLAVMRAVEVLNYKPNVIAQSLSNQSTGCIGVVCASENINQTTGYLHALEKQLRLNQKHLLLRFASDAASVAHSLNEIGNGLCDAVIVIGARFPLPPLPHSAITIDCLQSHTERSIQFDHSFAAETASQYLINQGRRNIALINLHDGDAAEQVSQGYHQALEHHLLPYNRQRVFSGENALQRLLNQNVSFNGLLVPDDAMAQEALRLLPQFGRQVPADVMVFSLDSTLPQGASAVPAIAYPLEKLAQRAIALLTAPLSAVAGTAPVRGTLMTPF</sequence>
<gene>
    <name evidence="5" type="ORF">EAH77_18225</name>
</gene>
<dbReference type="SUPFAM" id="SSF53822">
    <property type="entry name" value="Periplasmic binding protein-like I"/>
    <property type="match status" value="1"/>
</dbReference>
<evidence type="ECO:0000256" key="3">
    <source>
        <dbReference type="ARBA" id="ARBA00023163"/>
    </source>
</evidence>
<dbReference type="EMBL" id="RCZD01000010">
    <property type="protein sequence ID" value="TPG58847.1"/>
    <property type="molecule type" value="Genomic_DNA"/>
</dbReference>
<dbReference type="SMART" id="SM00354">
    <property type="entry name" value="HTH_LACI"/>
    <property type="match status" value="1"/>
</dbReference>
<keyword evidence="6" id="KW-1185">Reference proteome</keyword>
<keyword evidence="3" id="KW-0804">Transcription</keyword>
<dbReference type="AlphaFoldDB" id="A0A502G9K7"/>
<dbReference type="Gene3D" id="1.10.260.40">
    <property type="entry name" value="lambda repressor-like DNA-binding domains"/>
    <property type="match status" value="1"/>
</dbReference>
<protein>
    <submittedName>
        <fullName evidence="5">LacI family transcriptional regulator</fullName>
    </submittedName>
</protein>
<dbReference type="CDD" id="cd01392">
    <property type="entry name" value="HTH_LacI"/>
    <property type="match status" value="1"/>
</dbReference>
<dbReference type="Proteomes" id="UP000317663">
    <property type="component" value="Unassembled WGS sequence"/>
</dbReference>
<evidence type="ECO:0000313" key="5">
    <source>
        <dbReference type="EMBL" id="TPG58847.1"/>
    </source>
</evidence>
<dbReference type="PANTHER" id="PTHR30146:SF67">
    <property type="entry name" value="HTH-TYPE TRANSCRIPTIONAL REGULATOR ASCG"/>
    <property type="match status" value="1"/>
</dbReference>
<dbReference type="PROSITE" id="PS50932">
    <property type="entry name" value="HTH_LACI_2"/>
    <property type="match status" value="1"/>
</dbReference>
<keyword evidence="1" id="KW-0805">Transcription regulation</keyword>
<name>A0A502G9K7_9GAMM</name>
<dbReference type="GO" id="GO:0003700">
    <property type="term" value="F:DNA-binding transcription factor activity"/>
    <property type="evidence" value="ECO:0007669"/>
    <property type="project" value="TreeGrafter"/>
</dbReference>
<proteinExistence type="predicted"/>
<keyword evidence="2" id="KW-0238">DNA-binding</keyword>
<accession>A0A502G9K7</accession>
<dbReference type="RefSeq" id="WP_140474218.1">
    <property type="nucleotide sequence ID" value="NZ_RCZD01000010.1"/>
</dbReference>
<evidence type="ECO:0000313" key="6">
    <source>
        <dbReference type="Proteomes" id="UP000317663"/>
    </source>
</evidence>
<dbReference type="PANTHER" id="PTHR30146">
    <property type="entry name" value="LACI-RELATED TRANSCRIPTIONAL REPRESSOR"/>
    <property type="match status" value="1"/>
</dbReference>